<comment type="caution">
    <text evidence="2">The sequence shown here is derived from an EMBL/GenBank/DDBJ whole genome shotgun (WGS) entry which is preliminary data.</text>
</comment>
<sequence>MFAGLVSLLLAGCTTEPGPTRLDGTDQIVEPSVSSAAPPGPEFDLARRSLAGAQLTRDGKYQARLAGDWVVVSTADGAEFDRFGTGAEDARISMDFSPDGRYLAVGLPDSVVLYDFTTKDPTALPLPEEVKRPDGEPQPRTGKLRFSADSGHLVVELFDERDNSRYWLHDLHSRREIVSPLPSSIEVPSDPGVILDVAGLAVVNGGKRVVIAGQEGFLVWVPDEQTFQWRPCACGSTLTSTVDRQARHVAFLTLNDEVVLWDPGPPQEVGHWKVPAVASGAKPAVNPTELEFTENGSWLLAGPEYGHVWSVPDGKLAGSWQGSGS</sequence>
<organism evidence="2 3">
    <name type="scientific">Micromonospora inaquosa</name>
    <dbReference type="NCBI Taxonomy" id="2203716"/>
    <lineage>
        <taxon>Bacteria</taxon>
        <taxon>Bacillati</taxon>
        <taxon>Actinomycetota</taxon>
        <taxon>Actinomycetes</taxon>
        <taxon>Micromonosporales</taxon>
        <taxon>Micromonosporaceae</taxon>
        <taxon>Micromonospora</taxon>
    </lineage>
</organism>
<dbReference type="OrthoDB" id="3325648at2"/>
<dbReference type="EMBL" id="QGSZ01000217">
    <property type="protein sequence ID" value="RQX01944.1"/>
    <property type="molecule type" value="Genomic_DNA"/>
</dbReference>
<feature type="compositionally biased region" description="Basic and acidic residues" evidence="1">
    <location>
        <begin position="128"/>
        <end position="137"/>
    </location>
</feature>
<name>A0A3N9WMC5_9ACTN</name>
<evidence type="ECO:0000313" key="3">
    <source>
        <dbReference type="Proteomes" id="UP000282312"/>
    </source>
</evidence>
<dbReference type="Proteomes" id="UP000282312">
    <property type="component" value="Unassembled WGS sequence"/>
</dbReference>
<accession>A0A3N9WMC5</accession>
<gene>
    <name evidence="2" type="ORF">DLJ59_17315</name>
</gene>
<dbReference type="AlphaFoldDB" id="A0A3N9WMC5"/>
<evidence type="ECO:0000256" key="1">
    <source>
        <dbReference type="SAM" id="MobiDB-lite"/>
    </source>
</evidence>
<keyword evidence="3" id="KW-1185">Reference proteome</keyword>
<protein>
    <recommendedName>
        <fullName evidence="4">WD40 repeat domain-containing protein</fullName>
    </recommendedName>
</protein>
<dbReference type="Gene3D" id="2.130.10.10">
    <property type="entry name" value="YVTN repeat-like/Quinoprotein amine dehydrogenase"/>
    <property type="match status" value="1"/>
</dbReference>
<dbReference type="SUPFAM" id="SSF69322">
    <property type="entry name" value="Tricorn protease domain 2"/>
    <property type="match status" value="1"/>
</dbReference>
<feature type="region of interest" description="Disordered" evidence="1">
    <location>
        <begin position="124"/>
        <end position="144"/>
    </location>
</feature>
<dbReference type="InterPro" id="IPR015943">
    <property type="entry name" value="WD40/YVTN_repeat-like_dom_sf"/>
</dbReference>
<proteinExistence type="predicted"/>
<evidence type="ECO:0000313" key="2">
    <source>
        <dbReference type="EMBL" id="RQX01944.1"/>
    </source>
</evidence>
<evidence type="ECO:0008006" key="4">
    <source>
        <dbReference type="Google" id="ProtNLM"/>
    </source>
</evidence>
<reference evidence="2 3" key="1">
    <citation type="submission" date="2018-05" db="EMBL/GenBank/DDBJ databases">
        <title>Micromonospora from Atacama Desert.</title>
        <authorList>
            <person name="Carro L."/>
            <person name="Goodfellow M."/>
            <person name="Klenk H.-P."/>
        </authorList>
    </citation>
    <scope>NUCLEOTIDE SEQUENCE [LARGE SCALE GENOMIC DNA]</scope>
    <source>
        <strain evidence="2 3">LB39</strain>
    </source>
</reference>
<dbReference type="RefSeq" id="WP_124773666.1">
    <property type="nucleotide sequence ID" value="NZ_JBEZFR010000016.1"/>
</dbReference>